<dbReference type="Gene3D" id="1.20.900.10">
    <property type="entry name" value="Dbl homology (DH) domain"/>
    <property type="match status" value="1"/>
</dbReference>
<dbReference type="EMBL" id="OB661686">
    <property type="protein sequence ID" value="CAD7228753.1"/>
    <property type="molecule type" value="Genomic_DNA"/>
</dbReference>
<protein>
    <submittedName>
        <fullName evidence="2">Uncharacterized protein</fullName>
    </submittedName>
</protein>
<dbReference type="PANTHER" id="PTHR13217">
    <property type="entry name" value="PLECKSTRIN HOMOLOGY DOMAIN-CONTAINING FAMILY G MEMBER 7"/>
    <property type="match status" value="1"/>
</dbReference>
<dbReference type="SUPFAM" id="SSF48065">
    <property type="entry name" value="DBL homology domain (DH-domain)"/>
    <property type="match status" value="1"/>
</dbReference>
<proteinExistence type="predicted"/>
<feature type="non-terminal residue" evidence="2">
    <location>
        <position position="529"/>
    </location>
</feature>
<organism evidence="2">
    <name type="scientific">Cyprideis torosa</name>
    <dbReference type="NCBI Taxonomy" id="163714"/>
    <lineage>
        <taxon>Eukaryota</taxon>
        <taxon>Metazoa</taxon>
        <taxon>Ecdysozoa</taxon>
        <taxon>Arthropoda</taxon>
        <taxon>Crustacea</taxon>
        <taxon>Oligostraca</taxon>
        <taxon>Ostracoda</taxon>
        <taxon>Podocopa</taxon>
        <taxon>Podocopida</taxon>
        <taxon>Cytherocopina</taxon>
        <taxon>Cytheroidea</taxon>
        <taxon>Cytherideidae</taxon>
        <taxon>Cyprideis</taxon>
    </lineage>
</organism>
<sequence length="529" mass="57746">MNSLLSDPESTLLLVSAEGERGGDERQRLILESPTKDSVSLCRSSQIKGSATIIHSHEREAVTPVNLIFCAFSLCGSLKMETSSGSGDLAMHSRKRSSSVVVIPPMQICPGDLLVYSKVLSQGKNSLKSGDFEGSTTSLAVADAGDRIGGRKSKNSFSFLRLFERHHRPKANNFAALEEVLTLLKPIDFEDPQLSKHRGMTWSDFVSSVHGSSPEEDSLLNHLKLRSPQSPQRGSPATEAIPASLQDPSPVIKATSPSHTPRKKPPKLLRQRSFTSLRLKRPDKVLEKRESMQNMFLNILPEKAKPPAPAVDFETGLVPVWSPPPPNFFSPASAPAEGAIFRPMYPSGIVRESPPNRGPITHSAGLYGPAVGKLTESMDMDEPPASLAVNPQTGPEITISTGMNGEGGGGPSSVPTRRRAPPLHVLTSPDPGGEGRQHRLRIGVSQESIISRSEQKRRDALWDLFQSELAFLFDHLMVMKNVFLEPLKKIQVEGFAMFAEPELLFGNLDELCCVSILEEISFSAHHRLI</sequence>
<dbReference type="AlphaFoldDB" id="A0A7R8ZLV0"/>
<dbReference type="OrthoDB" id="5585231at2759"/>
<gene>
    <name evidence="2" type="ORF">CTOB1V02_LOCUS6631</name>
</gene>
<feature type="compositionally biased region" description="Basic residues" evidence="1">
    <location>
        <begin position="260"/>
        <end position="270"/>
    </location>
</feature>
<feature type="region of interest" description="Disordered" evidence="1">
    <location>
        <begin position="397"/>
        <end position="437"/>
    </location>
</feature>
<dbReference type="InterPro" id="IPR040181">
    <property type="entry name" value="PKHG5/7"/>
</dbReference>
<evidence type="ECO:0000256" key="1">
    <source>
        <dbReference type="SAM" id="MobiDB-lite"/>
    </source>
</evidence>
<evidence type="ECO:0000313" key="2">
    <source>
        <dbReference type="EMBL" id="CAD7228753.1"/>
    </source>
</evidence>
<dbReference type="GO" id="GO:0007266">
    <property type="term" value="P:Rho protein signal transduction"/>
    <property type="evidence" value="ECO:0007669"/>
    <property type="project" value="TreeGrafter"/>
</dbReference>
<name>A0A7R8ZLV0_9CRUS</name>
<dbReference type="PANTHER" id="PTHR13217:SF6">
    <property type="entry name" value="PLECKSTRIN HOMOLOGY DOMAIN-CONTAINING FAMILY G MEMBER 7"/>
    <property type="match status" value="1"/>
</dbReference>
<reference evidence="2" key="1">
    <citation type="submission" date="2020-11" db="EMBL/GenBank/DDBJ databases">
        <authorList>
            <person name="Tran Van P."/>
        </authorList>
    </citation>
    <scope>NUCLEOTIDE SEQUENCE</scope>
</reference>
<feature type="region of interest" description="Disordered" evidence="1">
    <location>
        <begin position="226"/>
        <end position="282"/>
    </location>
</feature>
<accession>A0A7R8ZLV0</accession>
<dbReference type="InterPro" id="IPR035899">
    <property type="entry name" value="DBL_dom_sf"/>
</dbReference>